<accession>A0A248H3Q8</accession>
<proteinExistence type="predicted"/>
<evidence type="ECO:0000313" key="1">
    <source>
        <dbReference type="EMBL" id="ASD51546.1"/>
    </source>
</evidence>
<protein>
    <submittedName>
        <fullName evidence="1">Uncharacterized protein</fullName>
    </submittedName>
</protein>
<evidence type="ECO:0000313" key="2">
    <source>
        <dbReference type="Proteomes" id="UP000222311"/>
    </source>
</evidence>
<sequence>MKTKKLVLKQKTGMTAFPVIKHMQTTNVCPTCGRRDNDGGPMCMKTFCDGGN</sequence>
<name>A0A248H3Q8_9CAUD</name>
<organism evidence="1 2">
    <name type="scientific">Dickeya phage XF4</name>
    <dbReference type="NCBI Taxonomy" id="1983656"/>
    <lineage>
        <taxon>Viruses</taxon>
        <taxon>Duplodnaviria</taxon>
        <taxon>Heunggongvirae</taxon>
        <taxon>Uroviricota</taxon>
        <taxon>Caudoviricetes</taxon>
        <taxon>Pantevenvirales</taxon>
        <taxon>Ackermannviridae</taxon>
        <taxon>Aglimvirinae</taxon>
        <taxon>Limestonevirus</taxon>
        <taxon>Limestonevirus limestone</taxon>
    </lineage>
</organism>
<reference evidence="1 2" key="1">
    <citation type="journal article" date="2017" name="Front. Microbiol.">
        <title>Environmental Bacteriophages of the Emerging Enterobacterial Phytopathogen, Dickeya solani, Show Genomic Conservation and Capacity for Horizontal Gene Transfer between Their Bacterial Hosts.</title>
        <authorList>
            <person name="Day A.W."/>
            <person name="Ahn J."/>
            <person name="Fang X."/>
            <person name="Salmond G.P.C."/>
        </authorList>
    </citation>
    <scope>NUCLEOTIDE SEQUENCE [LARGE SCALE GENOMIC DNA]</scope>
</reference>
<dbReference type="Proteomes" id="UP000222311">
    <property type="component" value="Segment"/>
</dbReference>
<dbReference type="EMBL" id="KY942057">
    <property type="protein sequence ID" value="ASD51546.1"/>
    <property type="molecule type" value="Genomic_DNA"/>
</dbReference>